<name>A0A074UAR0_9RHOB</name>
<evidence type="ECO:0000313" key="3">
    <source>
        <dbReference type="Proteomes" id="UP000027725"/>
    </source>
</evidence>
<proteinExistence type="predicted"/>
<reference evidence="2 3" key="1">
    <citation type="submission" date="2014-03" db="EMBL/GenBank/DDBJ databases">
        <title>The draft genome sequence of Thioclava dalianensis DLFJ1-1.</title>
        <authorList>
            <person name="Lai Q."/>
            <person name="Shao Z."/>
        </authorList>
    </citation>
    <scope>NUCLEOTIDE SEQUENCE [LARGE SCALE GENOMIC DNA]</scope>
    <source>
        <strain evidence="2 3">DLFJ1-1</strain>
    </source>
</reference>
<keyword evidence="1" id="KW-1133">Transmembrane helix</keyword>
<accession>A0A074UAR0</accession>
<evidence type="ECO:0000256" key="1">
    <source>
        <dbReference type="SAM" id="Phobius"/>
    </source>
</evidence>
<dbReference type="EMBL" id="JHEH01000001">
    <property type="protein sequence ID" value="KEP71762.1"/>
    <property type="molecule type" value="Genomic_DNA"/>
</dbReference>
<feature type="transmembrane region" description="Helical" evidence="1">
    <location>
        <begin position="136"/>
        <end position="154"/>
    </location>
</feature>
<dbReference type="STRING" id="1185766.SAMN05216224_108142"/>
<dbReference type="Proteomes" id="UP000027725">
    <property type="component" value="Unassembled WGS sequence"/>
</dbReference>
<evidence type="ECO:0000313" key="2">
    <source>
        <dbReference type="EMBL" id="KEP71762.1"/>
    </source>
</evidence>
<dbReference type="AlphaFoldDB" id="A0A074UAR0"/>
<dbReference type="RefSeq" id="WP_038060806.1">
    <property type="nucleotide sequence ID" value="NZ_FOVB01000008.1"/>
</dbReference>
<sequence length="155" mass="15231">MATQGYQFSGVPSVNLSPDLAIRSGGVSFGTGNTATSAQTGSGVLSDLGNFLSTFSTGSPASSAPAYASGYNVTGGVVTGPGQVSTSQIDGQASWQNSMQNGLAGILSMIGAHGDQQGATVQPASYQTGGKSGTDWGVILFLVAGAGLAIYAATK</sequence>
<protein>
    <submittedName>
        <fullName evidence="2">Uncharacterized protein</fullName>
    </submittedName>
</protein>
<gene>
    <name evidence="2" type="ORF">DL1_00390</name>
</gene>
<keyword evidence="3" id="KW-1185">Reference proteome</keyword>
<keyword evidence="1" id="KW-0812">Transmembrane</keyword>
<comment type="caution">
    <text evidence="2">The sequence shown here is derived from an EMBL/GenBank/DDBJ whole genome shotgun (WGS) entry which is preliminary data.</text>
</comment>
<organism evidence="2 3">
    <name type="scientific">Thioclava dalianensis</name>
    <dbReference type="NCBI Taxonomy" id="1185766"/>
    <lineage>
        <taxon>Bacteria</taxon>
        <taxon>Pseudomonadati</taxon>
        <taxon>Pseudomonadota</taxon>
        <taxon>Alphaproteobacteria</taxon>
        <taxon>Rhodobacterales</taxon>
        <taxon>Paracoccaceae</taxon>
        <taxon>Thioclava</taxon>
    </lineage>
</organism>
<keyword evidence="1" id="KW-0472">Membrane</keyword>